<gene>
    <name evidence="5" type="ORF">Q8A49_25055</name>
</gene>
<name>A0ABU7KXQ6_9ACTN</name>
<dbReference type="InterPro" id="IPR006115">
    <property type="entry name" value="6PGDH_NADP-bd"/>
</dbReference>
<comment type="similarity">
    <text evidence="1">Belongs to the HIBADH-related family.</text>
</comment>
<evidence type="ECO:0000313" key="5">
    <source>
        <dbReference type="EMBL" id="MEE2053774.1"/>
    </source>
</evidence>
<dbReference type="PIRSF" id="PIRSF000103">
    <property type="entry name" value="HIBADH"/>
    <property type="match status" value="1"/>
</dbReference>
<evidence type="ECO:0000259" key="4">
    <source>
        <dbReference type="Pfam" id="PF21761"/>
    </source>
</evidence>
<organism evidence="5 6">
    <name type="scientific">Nocardiopsis tropica</name>
    <dbReference type="NCBI Taxonomy" id="109330"/>
    <lineage>
        <taxon>Bacteria</taxon>
        <taxon>Bacillati</taxon>
        <taxon>Actinomycetota</taxon>
        <taxon>Actinomycetes</taxon>
        <taxon>Streptosporangiales</taxon>
        <taxon>Nocardiopsidaceae</taxon>
        <taxon>Nocardiopsis</taxon>
    </lineage>
</organism>
<protein>
    <submittedName>
        <fullName evidence="5">NAD(P)-binding domain-containing protein</fullName>
    </submittedName>
</protein>
<dbReference type="Pfam" id="PF03446">
    <property type="entry name" value="NAD_binding_2"/>
    <property type="match status" value="1"/>
</dbReference>
<dbReference type="Gene3D" id="3.40.50.720">
    <property type="entry name" value="NAD(P)-binding Rossmann-like Domain"/>
    <property type="match status" value="1"/>
</dbReference>
<dbReference type="PANTHER" id="PTHR43580">
    <property type="entry name" value="OXIDOREDUCTASE GLYR1-RELATED"/>
    <property type="match status" value="1"/>
</dbReference>
<dbReference type="InterPro" id="IPR013328">
    <property type="entry name" value="6PGD_dom2"/>
</dbReference>
<comment type="caution">
    <text evidence="5">The sequence shown here is derived from an EMBL/GenBank/DDBJ whole genome shotgun (WGS) entry which is preliminary data.</text>
</comment>
<evidence type="ECO:0000259" key="3">
    <source>
        <dbReference type="Pfam" id="PF03446"/>
    </source>
</evidence>
<evidence type="ECO:0000313" key="6">
    <source>
        <dbReference type="Proteomes" id="UP001348641"/>
    </source>
</evidence>
<sequence length="293" mass="30228">MTKTSPETDPTAKPRIALLGLGAMGSALARTWLAAGYPLTVWNRSPSRAEPLAAEGADVAATAAEAVASARLVVTCLLNDASVGEALEGADLSGRDLVDVTTGTPAEARARAEWARERGARFLSGGIMAGPPMVGVPEAGGYVLYSGGAEVFEEHRTALAVPVGARYVGGDAGLGPLQDVALLSAMNGMFAGMEHAFALVRNEDVSLKEFAKLLSDWLVAMAPVAAPDMAAQVETGDYTANTDSNLAMQIEGNRALMRTAREQGVGTELLALYGDLMERQLAGDAAPVAAGSR</sequence>
<evidence type="ECO:0000256" key="1">
    <source>
        <dbReference type="ARBA" id="ARBA00009080"/>
    </source>
</evidence>
<dbReference type="InterPro" id="IPR036291">
    <property type="entry name" value="NAD(P)-bd_dom_sf"/>
</dbReference>
<evidence type="ECO:0000256" key="2">
    <source>
        <dbReference type="ARBA" id="ARBA00023002"/>
    </source>
</evidence>
<dbReference type="InterPro" id="IPR048666">
    <property type="entry name" value="RedAm-like_C"/>
</dbReference>
<dbReference type="SUPFAM" id="SSF51735">
    <property type="entry name" value="NAD(P)-binding Rossmann-fold domains"/>
    <property type="match status" value="1"/>
</dbReference>
<dbReference type="RefSeq" id="WP_330160700.1">
    <property type="nucleotide sequence ID" value="NZ_BAAAJA010000001.1"/>
</dbReference>
<dbReference type="EMBL" id="JAUUCC010000082">
    <property type="protein sequence ID" value="MEE2053774.1"/>
    <property type="molecule type" value="Genomic_DNA"/>
</dbReference>
<feature type="domain" description="6-phosphogluconate dehydrogenase NADP-binding" evidence="3">
    <location>
        <begin position="15"/>
        <end position="160"/>
    </location>
</feature>
<keyword evidence="2" id="KW-0560">Oxidoreductase</keyword>
<dbReference type="PANTHER" id="PTHR43580:SF2">
    <property type="entry name" value="CYTOKINE-LIKE NUCLEAR FACTOR N-PAC"/>
    <property type="match status" value="1"/>
</dbReference>
<dbReference type="Proteomes" id="UP001348641">
    <property type="component" value="Unassembled WGS sequence"/>
</dbReference>
<accession>A0ABU7KXQ6</accession>
<dbReference type="InterPro" id="IPR015815">
    <property type="entry name" value="HIBADH-related"/>
</dbReference>
<dbReference type="Pfam" id="PF21761">
    <property type="entry name" value="RedAm-like_C"/>
    <property type="match status" value="1"/>
</dbReference>
<reference evidence="5 6" key="1">
    <citation type="submission" date="2023-07" db="EMBL/GenBank/DDBJ databases">
        <authorList>
            <person name="Girao M."/>
            <person name="Carvalho M.F."/>
        </authorList>
    </citation>
    <scope>NUCLEOTIDE SEQUENCE [LARGE SCALE GENOMIC DNA]</scope>
    <source>
        <strain evidence="5 6">66/93</strain>
    </source>
</reference>
<dbReference type="InterPro" id="IPR051265">
    <property type="entry name" value="HIBADH-related_NP60_sf"/>
</dbReference>
<feature type="domain" description="NADPH-dependent reductive aminase-like C-terminal" evidence="4">
    <location>
        <begin position="171"/>
        <end position="282"/>
    </location>
</feature>
<proteinExistence type="inferred from homology"/>
<dbReference type="Gene3D" id="1.10.1040.10">
    <property type="entry name" value="N-(1-d-carboxylethyl)-l-norvaline Dehydrogenase, domain 2"/>
    <property type="match status" value="1"/>
</dbReference>